<sequence length="357" mass="38973">MEEILSFPLCPSSPIPKLPSRSQNSPRRRPPRPRFPAARAKLHAPVPPIAPIPKVHPSLPKIPLSSSSSSSSSSEEKLLFLDSLGVDLASGAAAAAVARAPIGEMRAAAAALVELGLGPGELRRSAGMCPEILAAAPETIAAAAAFLRREAGVPAAALPRVIRRRPRLLVSSVPGRLRPTLYFLQTLGISPISRHATLLSCSVEEKLLPRLEFLESAGFSRKEARAMARRFPQLMCYSIEGNLRPKLGFLLDAMGRSPVELREFPHYFSFGLDGRIRPRHIACEERGVRLPLPAMLRPGDERFRARLDVCVGSSPPMRSSPLWQQSLEQVYGDHDNSLLCLERGKWRFSTSDSLLLA</sequence>
<reference evidence="5" key="1">
    <citation type="journal article" date="2015" name="Nat. Genet.">
        <title>The pineapple genome and the evolution of CAM photosynthesis.</title>
        <authorList>
            <person name="Ming R."/>
            <person name="VanBuren R."/>
            <person name="Wai C.M."/>
            <person name="Tang H."/>
            <person name="Schatz M.C."/>
            <person name="Bowers J.E."/>
            <person name="Lyons E."/>
            <person name="Wang M.L."/>
            <person name="Chen J."/>
            <person name="Biggers E."/>
            <person name="Zhang J."/>
            <person name="Huang L."/>
            <person name="Zhang L."/>
            <person name="Miao W."/>
            <person name="Zhang J."/>
            <person name="Ye Z."/>
            <person name="Miao C."/>
            <person name="Lin Z."/>
            <person name="Wang H."/>
            <person name="Zhou H."/>
            <person name="Yim W.C."/>
            <person name="Priest H.D."/>
            <person name="Zheng C."/>
            <person name="Woodhouse M."/>
            <person name="Edger P.P."/>
            <person name="Guyot R."/>
            <person name="Guo H.B."/>
            <person name="Guo H."/>
            <person name="Zheng G."/>
            <person name="Singh R."/>
            <person name="Sharma A."/>
            <person name="Min X."/>
            <person name="Zheng Y."/>
            <person name="Lee H."/>
            <person name="Gurtowski J."/>
            <person name="Sedlazeck F.J."/>
            <person name="Harkess A."/>
            <person name="McKain M.R."/>
            <person name="Liao Z."/>
            <person name="Fang J."/>
            <person name="Liu J."/>
            <person name="Zhang X."/>
            <person name="Zhang Q."/>
            <person name="Hu W."/>
            <person name="Qin Y."/>
            <person name="Wang K."/>
            <person name="Chen L.Y."/>
            <person name="Shirley N."/>
            <person name="Lin Y.R."/>
            <person name="Liu L.Y."/>
            <person name="Hernandez A.G."/>
            <person name="Wright C.L."/>
            <person name="Bulone V."/>
            <person name="Tuskan G.A."/>
            <person name="Heath K."/>
            <person name="Zee F."/>
            <person name="Moore P.H."/>
            <person name="Sunkar R."/>
            <person name="Leebens-Mack J.H."/>
            <person name="Mockler T."/>
            <person name="Bennetzen J.L."/>
            <person name="Freeling M."/>
            <person name="Sankoff D."/>
            <person name="Paterson A.H."/>
            <person name="Zhu X."/>
            <person name="Yang X."/>
            <person name="Smith J.A."/>
            <person name="Cushman J.C."/>
            <person name="Paull R.E."/>
            <person name="Yu Q."/>
        </authorList>
    </citation>
    <scope>NUCLEOTIDE SEQUENCE [LARGE SCALE GENOMIC DNA]</scope>
    <source>
        <strain evidence="5">cv. F153</strain>
    </source>
</reference>
<comment type="similarity">
    <text evidence="1">Belongs to the mTERF family.</text>
</comment>
<dbReference type="Proteomes" id="UP000515123">
    <property type="component" value="Linkage group 18"/>
</dbReference>
<reference evidence="6" key="2">
    <citation type="submission" date="2025-08" db="UniProtKB">
        <authorList>
            <consortium name="RefSeq"/>
        </authorList>
    </citation>
    <scope>IDENTIFICATION</scope>
    <source>
        <tissue evidence="6">Leaf</tissue>
    </source>
</reference>
<dbReference type="Gramene" id="Aco022713.1.mrna1">
    <property type="protein sequence ID" value="Aco022713.1.mrna1"/>
    <property type="gene ID" value="Aco022713.1.path1"/>
</dbReference>
<evidence type="ECO:0000256" key="2">
    <source>
        <dbReference type="ARBA" id="ARBA00022472"/>
    </source>
</evidence>
<evidence type="ECO:0000313" key="6">
    <source>
        <dbReference type="RefSeq" id="XP_020107745.1"/>
    </source>
</evidence>
<dbReference type="RefSeq" id="XP_020107745.1">
    <property type="nucleotide sequence ID" value="XM_020252156.1"/>
</dbReference>
<dbReference type="InterPro" id="IPR038538">
    <property type="entry name" value="MTERF_sf"/>
</dbReference>
<dbReference type="OrthoDB" id="637682at2759"/>
<evidence type="ECO:0000256" key="3">
    <source>
        <dbReference type="ARBA" id="ARBA00022946"/>
    </source>
</evidence>
<keyword evidence="2" id="KW-0804">Transcription</keyword>
<feature type="region of interest" description="Disordered" evidence="4">
    <location>
        <begin position="1"/>
        <end position="54"/>
    </location>
</feature>
<name>A0A6P5GQM6_ANACO</name>
<dbReference type="GO" id="GO:0003676">
    <property type="term" value="F:nucleic acid binding"/>
    <property type="evidence" value="ECO:0007669"/>
    <property type="project" value="InterPro"/>
</dbReference>
<gene>
    <name evidence="6" type="primary">LOC109723695</name>
</gene>
<keyword evidence="3" id="KW-0809">Transit peptide</keyword>
<evidence type="ECO:0000256" key="1">
    <source>
        <dbReference type="ARBA" id="ARBA00007692"/>
    </source>
</evidence>
<dbReference type="PANTHER" id="PTHR13068:SF46">
    <property type="entry name" value="OS03G0360600 PROTEIN"/>
    <property type="match status" value="1"/>
</dbReference>
<dbReference type="AlphaFoldDB" id="A0A6P5GQM6"/>
<keyword evidence="2" id="KW-0805">Transcription regulation</keyword>
<organism evidence="5 6">
    <name type="scientific">Ananas comosus</name>
    <name type="common">Pineapple</name>
    <name type="synonym">Ananas ananas</name>
    <dbReference type="NCBI Taxonomy" id="4615"/>
    <lineage>
        <taxon>Eukaryota</taxon>
        <taxon>Viridiplantae</taxon>
        <taxon>Streptophyta</taxon>
        <taxon>Embryophyta</taxon>
        <taxon>Tracheophyta</taxon>
        <taxon>Spermatophyta</taxon>
        <taxon>Magnoliopsida</taxon>
        <taxon>Liliopsida</taxon>
        <taxon>Poales</taxon>
        <taxon>Bromeliaceae</taxon>
        <taxon>Bromelioideae</taxon>
        <taxon>Ananas</taxon>
    </lineage>
</organism>
<dbReference type="Pfam" id="PF02536">
    <property type="entry name" value="mTERF"/>
    <property type="match status" value="2"/>
</dbReference>
<dbReference type="InterPro" id="IPR003690">
    <property type="entry name" value="MTERF"/>
</dbReference>
<dbReference type="PANTHER" id="PTHR13068">
    <property type="entry name" value="CGI-12 PROTEIN-RELATED"/>
    <property type="match status" value="1"/>
</dbReference>
<dbReference type="GO" id="GO:0006353">
    <property type="term" value="P:DNA-templated transcription termination"/>
    <property type="evidence" value="ECO:0007669"/>
    <property type="project" value="UniProtKB-KW"/>
</dbReference>
<protein>
    <submittedName>
        <fullName evidence="6">Transcription termination factor MTEF1, chloroplastic-like isoform X1</fullName>
    </submittedName>
</protein>
<evidence type="ECO:0000256" key="4">
    <source>
        <dbReference type="SAM" id="MobiDB-lite"/>
    </source>
</evidence>
<keyword evidence="5" id="KW-1185">Reference proteome</keyword>
<dbReference type="Gene3D" id="1.25.70.10">
    <property type="entry name" value="Transcription termination factor 3, mitochondrial"/>
    <property type="match status" value="1"/>
</dbReference>
<proteinExistence type="inferred from homology"/>
<evidence type="ECO:0000313" key="5">
    <source>
        <dbReference type="Proteomes" id="UP000515123"/>
    </source>
</evidence>
<dbReference type="GeneID" id="109723695"/>
<accession>A0A6P5GQM6</accession>
<keyword evidence="2" id="KW-0806">Transcription termination</keyword>
<dbReference type="SMART" id="SM00733">
    <property type="entry name" value="Mterf"/>
    <property type="match status" value="5"/>
</dbReference>